<gene>
    <name evidence="1" type="ORF">TH53_15120</name>
</gene>
<protein>
    <submittedName>
        <fullName evidence="1">Uncharacterized protein</fullName>
    </submittedName>
</protein>
<dbReference type="RefSeq" id="WP_041883115.1">
    <property type="nucleotide sequence ID" value="NZ_CP157278.1"/>
</dbReference>
<accession>A0A0D0FVE3</accession>
<proteinExistence type="predicted"/>
<name>A0A0D0FVE3_9SPHI</name>
<organism evidence="1 2">
    <name type="scientific">Pedobacter lusitanus</name>
    <dbReference type="NCBI Taxonomy" id="1503925"/>
    <lineage>
        <taxon>Bacteria</taxon>
        <taxon>Pseudomonadati</taxon>
        <taxon>Bacteroidota</taxon>
        <taxon>Sphingobacteriia</taxon>
        <taxon>Sphingobacteriales</taxon>
        <taxon>Sphingobacteriaceae</taxon>
        <taxon>Pedobacter</taxon>
    </lineage>
</organism>
<dbReference type="STRING" id="1503925.TH53_15120"/>
<comment type="caution">
    <text evidence="1">The sequence shown here is derived from an EMBL/GenBank/DDBJ whole genome shotgun (WGS) entry which is preliminary data.</text>
</comment>
<evidence type="ECO:0000313" key="1">
    <source>
        <dbReference type="EMBL" id="KIO76399.1"/>
    </source>
</evidence>
<dbReference type="EMBL" id="JXRA01000064">
    <property type="protein sequence ID" value="KIO76399.1"/>
    <property type="molecule type" value="Genomic_DNA"/>
</dbReference>
<dbReference type="AlphaFoldDB" id="A0A0D0FVE3"/>
<evidence type="ECO:0000313" key="2">
    <source>
        <dbReference type="Proteomes" id="UP000032049"/>
    </source>
</evidence>
<dbReference type="Proteomes" id="UP000032049">
    <property type="component" value="Unassembled WGS sequence"/>
</dbReference>
<dbReference type="OrthoDB" id="1014182at2"/>
<reference evidence="1 2" key="1">
    <citation type="submission" date="2015-01" db="EMBL/GenBank/DDBJ databases">
        <title>Draft genome sequence of Pedobacter sp. NL19 isolated from sludge of an effluent treatment pond in an abandoned uranium mine.</title>
        <authorList>
            <person name="Santos T."/>
            <person name="Caetano T."/>
            <person name="Covas C."/>
            <person name="Cruz A."/>
            <person name="Mendo S."/>
        </authorList>
    </citation>
    <scope>NUCLEOTIDE SEQUENCE [LARGE SCALE GENOMIC DNA]</scope>
    <source>
        <strain evidence="1 2">NL19</strain>
    </source>
</reference>
<keyword evidence="2" id="KW-1185">Reference proteome</keyword>
<sequence length="332" mass="37996">MENKTVSILPDKRVSFAPNHAVLLQLVPPFFKRVYGLREVFSSDGLETVLKYEISITYKKTIAQNLRIFEIERVSPLYINDCLPETVAEQLALQTGSVFYPLQIHADFSGSYVSVANIEIIQQRWKTVKESILEYFTGEETENYLTQMEKVINDEDRIDNAIRKDLVIRTFFAGLYKSYQQDLELTEDLYFPLVGDSSPLAFSVRQTVNPLYNDSDQLEIRHEGVSIDERSAADLIRQDDFATMRYENEAIPKVEASYKARYALNAVTKSIEALEVYWEINLQLTESVSISMYELSDADRQSEELLANASVTKEKEDSSPGGFSKFMKTLFG</sequence>